<dbReference type="InterPro" id="IPR003509">
    <property type="entry name" value="UPF0102_YraN-like"/>
</dbReference>
<evidence type="ECO:0000256" key="1">
    <source>
        <dbReference type="ARBA" id="ARBA00006738"/>
    </source>
</evidence>
<comment type="similarity">
    <text evidence="1 2">Belongs to the UPF0102 family.</text>
</comment>
<accession>A0A1F5B228</accession>
<dbReference type="Pfam" id="PF02021">
    <property type="entry name" value="UPF0102"/>
    <property type="match status" value="1"/>
</dbReference>
<sequence>MTTEKQNIGKLGEDIAVKYLENHGYSVLERNYRKPWGEIDIVALENIKKNQFLALQSQELVFFEVKSQNQRFEWRPEENVTRHKKHQLSRIVATYLKEHRIPENQDWRIDVLAIKLDFETKNAQVEHIQNITLI</sequence>
<dbReference type="HAMAP" id="MF_00048">
    <property type="entry name" value="UPF0102"/>
    <property type="match status" value="1"/>
</dbReference>
<dbReference type="Proteomes" id="UP000176431">
    <property type="component" value="Unassembled WGS sequence"/>
</dbReference>
<dbReference type="CDD" id="cd20736">
    <property type="entry name" value="PoNe_Nuclease"/>
    <property type="match status" value="1"/>
</dbReference>
<dbReference type="SUPFAM" id="SSF52980">
    <property type="entry name" value="Restriction endonuclease-like"/>
    <property type="match status" value="1"/>
</dbReference>
<reference evidence="3 4" key="1">
    <citation type="journal article" date="2016" name="Nat. Commun.">
        <title>Thousands of microbial genomes shed light on interconnected biogeochemical processes in an aquifer system.</title>
        <authorList>
            <person name="Anantharaman K."/>
            <person name="Brown C.T."/>
            <person name="Hug L.A."/>
            <person name="Sharon I."/>
            <person name="Castelle C.J."/>
            <person name="Probst A.J."/>
            <person name="Thomas B.C."/>
            <person name="Singh A."/>
            <person name="Wilkins M.J."/>
            <person name="Karaoz U."/>
            <person name="Brodie E.L."/>
            <person name="Williams K.H."/>
            <person name="Hubbard S.S."/>
            <person name="Banfield J.F."/>
        </authorList>
    </citation>
    <scope>NUCLEOTIDE SEQUENCE [LARGE SCALE GENOMIC DNA]</scope>
</reference>
<name>A0A1F5B228_9BACT</name>
<evidence type="ECO:0000313" key="3">
    <source>
        <dbReference type="EMBL" id="OGD24675.1"/>
    </source>
</evidence>
<comment type="caution">
    <text evidence="3">The sequence shown here is derived from an EMBL/GenBank/DDBJ whole genome shotgun (WGS) entry which is preliminary data.</text>
</comment>
<gene>
    <name evidence="3" type="ORF">A2819_02980</name>
</gene>
<dbReference type="EMBL" id="MEYK01000036">
    <property type="protein sequence ID" value="OGD24675.1"/>
    <property type="molecule type" value="Genomic_DNA"/>
</dbReference>
<dbReference type="PANTHER" id="PTHR34039:SF1">
    <property type="entry name" value="UPF0102 PROTEIN YRAN"/>
    <property type="match status" value="1"/>
</dbReference>
<dbReference type="AlphaFoldDB" id="A0A1F5B228"/>
<organism evidence="3 4">
    <name type="scientific">Candidatus Azambacteria bacterium RIFCSPHIGHO2_01_FULL_40_24</name>
    <dbReference type="NCBI Taxonomy" id="1797301"/>
    <lineage>
        <taxon>Bacteria</taxon>
        <taxon>Candidatus Azamiibacteriota</taxon>
    </lineage>
</organism>
<dbReference type="Gene3D" id="3.40.1350.10">
    <property type="match status" value="1"/>
</dbReference>
<evidence type="ECO:0000256" key="2">
    <source>
        <dbReference type="HAMAP-Rule" id="MF_00048"/>
    </source>
</evidence>
<protein>
    <recommendedName>
        <fullName evidence="2">UPF0102 protein A2819_02980</fullName>
    </recommendedName>
</protein>
<dbReference type="InterPro" id="IPR011335">
    <property type="entry name" value="Restrct_endonuc-II-like"/>
</dbReference>
<dbReference type="GO" id="GO:0003676">
    <property type="term" value="F:nucleic acid binding"/>
    <property type="evidence" value="ECO:0007669"/>
    <property type="project" value="InterPro"/>
</dbReference>
<dbReference type="InterPro" id="IPR011856">
    <property type="entry name" value="tRNA_endonuc-like_dom_sf"/>
</dbReference>
<proteinExistence type="inferred from homology"/>
<evidence type="ECO:0000313" key="4">
    <source>
        <dbReference type="Proteomes" id="UP000176431"/>
    </source>
</evidence>
<dbReference type="PANTHER" id="PTHR34039">
    <property type="entry name" value="UPF0102 PROTEIN YRAN"/>
    <property type="match status" value="1"/>
</dbReference>